<organism evidence="1 2">
    <name type="scientific">Lentzea flava</name>
    <dbReference type="NCBI Taxonomy" id="103732"/>
    <lineage>
        <taxon>Bacteria</taxon>
        <taxon>Bacillati</taxon>
        <taxon>Actinomycetota</taxon>
        <taxon>Actinomycetes</taxon>
        <taxon>Pseudonocardiales</taxon>
        <taxon>Pseudonocardiaceae</taxon>
        <taxon>Lentzea</taxon>
    </lineage>
</organism>
<dbReference type="Proteomes" id="UP000649573">
    <property type="component" value="Unassembled WGS sequence"/>
</dbReference>
<dbReference type="InterPro" id="IPR027417">
    <property type="entry name" value="P-loop_NTPase"/>
</dbReference>
<gene>
    <name evidence="1" type="ORF">GCM10010178_42690</name>
</gene>
<dbReference type="Gene3D" id="3.40.50.300">
    <property type="entry name" value="P-loop containing nucleotide triphosphate hydrolases"/>
    <property type="match status" value="1"/>
</dbReference>
<evidence type="ECO:0000313" key="1">
    <source>
        <dbReference type="EMBL" id="GGU45709.1"/>
    </source>
</evidence>
<dbReference type="SUPFAM" id="SSF52540">
    <property type="entry name" value="P-loop containing nucleoside triphosphate hydrolases"/>
    <property type="match status" value="1"/>
</dbReference>
<evidence type="ECO:0008006" key="3">
    <source>
        <dbReference type="Google" id="ProtNLM"/>
    </source>
</evidence>
<proteinExistence type="predicted"/>
<comment type="caution">
    <text evidence="1">The sequence shown here is derived from an EMBL/GenBank/DDBJ whole genome shotgun (WGS) entry which is preliminary data.</text>
</comment>
<evidence type="ECO:0000313" key="2">
    <source>
        <dbReference type="Proteomes" id="UP000649573"/>
    </source>
</evidence>
<dbReference type="Pfam" id="PF13481">
    <property type="entry name" value="AAA_25"/>
    <property type="match status" value="1"/>
</dbReference>
<dbReference type="EMBL" id="BMRE01000018">
    <property type="protein sequence ID" value="GGU45709.1"/>
    <property type="molecule type" value="Genomic_DNA"/>
</dbReference>
<protein>
    <recommendedName>
        <fullName evidence="3">AAA domain-containing protein</fullName>
    </recommendedName>
</protein>
<keyword evidence="2" id="KW-1185">Reference proteome</keyword>
<reference evidence="2" key="1">
    <citation type="journal article" date="2019" name="Int. J. Syst. Evol. Microbiol.">
        <title>The Global Catalogue of Microorganisms (GCM) 10K type strain sequencing project: providing services to taxonomists for standard genome sequencing and annotation.</title>
        <authorList>
            <consortium name="The Broad Institute Genomics Platform"/>
            <consortium name="The Broad Institute Genome Sequencing Center for Infectious Disease"/>
            <person name="Wu L."/>
            <person name="Ma J."/>
        </authorList>
    </citation>
    <scope>NUCLEOTIDE SEQUENCE [LARGE SCALE GENOMIC DNA]</scope>
    <source>
        <strain evidence="2">JCM 3296</strain>
    </source>
</reference>
<sequence>MFESLEDADTRLLRSQLTLIAGGPGSLKSTLALNIALKSGVNALYLSADSDAFTQASRGMSVLTGSSLSASGSSVRNNALDAVRAELAGAPIRFAYDPAPTLDVIETQVEAYEEVYGAFPELIVVDNVTNVRMDAGQESDPSNGLEWLMDYLHGMARHTEACVIGLHHVTGSFNDSDRPIPLSGVKGQIGRVPELILTLHRPAPDILAVSTVKHRGGKADASGMTFVELEFDADTMSIRDLAPTTGHGGPWNEAVF</sequence>
<accession>A0ABQ2UN30</accession>
<name>A0ABQ2UN30_9PSEU</name>